<evidence type="ECO:0000256" key="1">
    <source>
        <dbReference type="ARBA" id="ARBA00022679"/>
    </source>
</evidence>
<organism evidence="3 4">
    <name type="scientific">Dryococelus australis</name>
    <dbReference type="NCBI Taxonomy" id="614101"/>
    <lineage>
        <taxon>Eukaryota</taxon>
        <taxon>Metazoa</taxon>
        <taxon>Ecdysozoa</taxon>
        <taxon>Arthropoda</taxon>
        <taxon>Hexapoda</taxon>
        <taxon>Insecta</taxon>
        <taxon>Pterygota</taxon>
        <taxon>Neoptera</taxon>
        <taxon>Polyneoptera</taxon>
        <taxon>Phasmatodea</taxon>
        <taxon>Verophasmatodea</taxon>
        <taxon>Anareolatae</taxon>
        <taxon>Phasmatidae</taxon>
        <taxon>Eurycanthinae</taxon>
        <taxon>Dryococelus</taxon>
    </lineage>
</organism>
<dbReference type="InterPro" id="IPR009014">
    <property type="entry name" value="Transketo_C/PFOR_II"/>
</dbReference>
<keyword evidence="2" id="KW-0786">Thiamine pyrophosphate</keyword>
<comment type="caution">
    <text evidence="3">The sequence shown here is derived from an EMBL/GenBank/DDBJ whole genome shotgun (WGS) entry which is preliminary data.</text>
</comment>
<dbReference type="Proteomes" id="UP001159363">
    <property type="component" value="Chromosome 12"/>
</dbReference>
<evidence type="ECO:0008006" key="5">
    <source>
        <dbReference type="Google" id="ProtNLM"/>
    </source>
</evidence>
<dbReference type="PANTHER" id="PTHR43195">
    <property type="entry name" value="TRANSKETOLASE"/>
    <property type="match status" value="1"/>
</dbReference>
<dbReference type="SUPFAM" id="SSF52922">
    <property type="entry name" value="TK C-terminal domain-like"/>
    <property type="match status" value="1"/>
</dbReference>
<keyword evidence="1" id="KW-0808">Transferase</keyword>
<evidence type="ECO:0000256" key="2">
    <source>
        <dbReference type="ARBA" id="ARBA00023052"/>
    </source>
</evidence>
<proteinExistence type="predicted"/>
<name>A0ABQ9GDH1_9NEOP</name>
<reference evidence="3 4" key="1">
    <citation type="submission" date="2023-02" db="EMBL/GenBank/DDBJ databases">
        <title>LHISI_Scaffold_Assembly.</title>
        <authorList>
            <person name="Stuart O.P."/>
            <person name="Cleave R."/>
            <person name="Magrath M.J.L."/>
            <person name="Mikheyev A.S."/>
        </authorList>
    </citation>
    <scope>NUCLEOTIDE SEQUENCE [LARGE SCALE GENOMIC DNA]</scope>
    <source>
        <strain evidence="3">Daus_M_001</strain>
        <tissue evidence="3">Leg muscle</tissue>
    </source>
</reference>
<protein>
    <recommendedName>
        <fullName evidence="5">Transketolase C-terminal domain-containing protein</fullName>
    </recommendedName>
</protein>
<sequence length="68" mass="7308">MWLQFFCYHCFTGGIGEAVLSAVALEKNVIVKKLAVKEIARSGPSAALLEMFGISASAIVKAVEELIH</sequence>
<gene>
    <name evidence="3" type="ORF">PR048_029448</name>
</gene>
<evidence type="ECO:0000313" key="4">
    <source>
        <dbReference type="Proteomes" id="UP001159363"/>
    </source>
</evidence>
<dbReference type="InterPro" id="IPR051424">
    <property type="entry name" value="Transketolase-like"/>
</dbReference>
<dbReference type="Gene3D" id="3.40.50.920">
    <property type="match status" value="1"/>
</dbReference>
<dbReference type="PANTHER" id="PTHR43195:SF1">
    <property type="entry name" value="FI06132P-RELATED"/>
    <property type="match status" value="1"/>
</dbReference>
<evidence type="ECO:0000313" key="3">
    <source>
        <dbReference type="EMBL" id="KAJ8870426.1"/>
    </source>
</evidence>
<dbReference type="EMBL" id="JARBHB010000013">
    <property type="protein sequence ID" value="KAJ8870426.1"/>
    <property type="molecule type" value="Genomic_DNA"/>
</dbReference>
<keyword evidence="4" id="KW-1185">Reference proteome</keyword>
<accession>A0ABQ9GDH1</accession>